<reference evidence="2 3" key="1">
    <citation type="submission" date="2023-04" db="EMBL/GenBank/DDBJ databases">
        <title>Genome of Basidiobolus ranarum AG-B5.</title>
        <authorList>
            <person name="Stajich J.E."/>
            <person name="Carter-House D."/>
            <person name="Gryganskyi A."/>
        </authorList>
    </citation>
    <scope>NUCLEOTIDE SEQUENCE [LARGE SCALE GENOMIC DNA]</scope>
    <source>
        <strain evidence="2 3">AG-B5</strain>
    </source>
</reference>
<dbReference type="EMBL" id="JASJQH010002501">
    <property type="protein sequence ID" value="KAK9760135.1"/>
    <property type="molecule type" value="Genomic_DNA"/>
</dbReference>
<evidence type="ECO:0000313" key="2">
    <source>
        <dbReference type="EMBL" id="KAK9760135.1"/>
    </source>
</evidence>
<dbReference type="InterPro" id="IPR025337">
    <property type="entry name" value="Questin_oxidase-like"/>
</dbReference>
<gene>
    <name evidence="2" type="ORF">K7432_016149</name>
</gene>
<dbReference type="Pfam" id="PF14027">
    <property type="entry name" value="Questin_oxidase"/>
    <property type="match status" value="1"/>
</dbReference>
<comment type="caution">
    <text evidence="2">The sequence shown here is derived from an EMBL/GenBank/DDBJ whole genome shotgun (WGS) entry which is preliminary data.</text>
</comment>
<proteinExistence type="predicted"/>
<accession>A0ABR2WF71</accession>
<name>A0ABR2WF71_9FUNG</name>
<organism evidence="2 3">
    <name type="scientific">Basidiobolus ranarum</name>
    <dbReference type="NCBI Taxonomy" id="34480"/>
    <lineage>
        <taxon>Eukaryota</taxon>
        <taxon>Fungi</taxon>
        <taxon>Fungi incertae sedis</taxon>
        <taxon>Zoopagomycota</taxon>
        <taxon>Entomophthoromycotina</taxon>
        <taxon>Basidiobolomycetes</taxon>
        <taxon>Basidiobolales</taxon>
        <taxon>Basidiobolaceae</taxon>
        <taxon>Basidiobolus</taxon>
    </lineage>
</organism>
<keyword evidence="3" id="KW-1185">Reference proteome</keyword>
<evidence type="ECO:0000256" key="1">
    <source>
        <dbReference type="ARBA" id="ARBA00023002"/>
    </source>
</evidence>
<dbReference type="PANTHER" id="PTHR35870">
    <property type="entry name" value="PROTEIN, PUTATIVE (AFU_ORTHOLOGUE AFUA_5G03330)-RELATED"/>
    <property type="match status" value="1"/>
</dbReference>
<sequence length="383" mass="44616">MKSSASTNNTKEVFEELISRNHRDYDVFFDNFAHNHTSHLVCNLYILGASEERMRDMYERVTKHLDPLPEPKYSIDESNYSQFIGVKDAYRDLLDFFDQQIDQTGFDEVFNKYVPLLLPGLVGEIAHSLIQLGYAVEFRHNLILSEALALSTLGYEPHGELINQEFSVPLYMDPITIIQEMSSDSRFKKIQLDPYTDNTREIDIQYFEYTKEYYMAWDSSIKQKGLDEKVRELSRGIAFLFLGHKPEFRLDFLLCHALTAFHAGRTLLPMLSEYDRVRTLRLVWFTALTLFASIGRPLPRWENLINHPVELQSDEAEFWKGIGKAATEEEDIFAHAIKSIRTMKELAKVYPQDEEIWRHGSRKVLDLVQNPDDWGRKLGLASK</sequence>
<protein>
    <submittedName>
        <fullName evidence="2">Uncharacterized protein</fullName>
    </submittedName>
</protein>
<dbReference type="Proteomes" id="UP001479436">
    <property type="component" value="Unassembled WGS sequence"/>
</dbReference>
<dbReference type="PANTHER" id="PTHR35870:SF6">
    <property type="entry name" value="MGS207 PROTEIN"/>
    <property type="match status" value="1"/>
</dbReference>
<evidence type="ECO:0000313" key="3">
    <source>
        <dbReference type="Proteomes" id="UP001479436"/>
    </source>
</evidence>
<keyword evidence="1" id="KW-0560">Oxidoreductase</keyword>